<organism evidence="2">
    <name type="scientific">Micromonospora sp. HUAS YX12</name>
    <dbReference type="NCBI Taxonomy" id="3156396"/>
    <lineage>
        <taxon>Bacteria</taxon>
        <taxon>Bacillati</taxon>
        <taxon>Actinomycetota</taxon>
        <taxon>Actinomycetes</taxon>
        <taxon>Micromonosporales</taxon>
        <taxon>Micromonosporaceae</taxon>
        <taxon>Micromonospora</taxon>
    </lineage>
</organism>
<dbReference type="EMBL" id="CP157974">
    <property type="protein sequence ID" value="XBT80026.1"/>
    <property type="molecule type" value="Genomic_DNA"/>
</dbReference>
<evidence type="ECO:0000256" key="1">
    <source>
        <dbReference type="SAM" id="MobiDB-lite"/>
    </source>
</evidence>
<sequence length="56" mass="5929">MTDPDLDPEVYPPIDPREDVPDDPGELLPDTPGELPEAPVEPMPDDGEPGGVPEPA</sequence>
<evidence type="ECO:0000313" key="2">
    <source>
        <dbReference type="EMBL" id="XBT80026.1"/>
    </source>
</evidence>
<reference evidence="2" key="1">
    <citation type="submission" date="2024-06" db="EMBL/GenBank/DDBJ databases">
        <title>Micromonospora sp. strain HUAS YX12 genome sequences.</title>
        <authorList>
            <person name="Mo P."/>
        </authorList>
    </citation>
    <scope>NUCLEOTIDE SEQUENCE</scope>
    <source>
        <strain evidence="2">HUAS YX12</strain>
    </source>
</reference>
<evidence type="ECO:0008006" key="3">
    <source>
        <dbReference type="Google" id="ProtNLM"/>
    </source>
</evidence>
<name>A0AAU7QWW0_9ACTN</name>
<dbReference type="AlphaFoldDB" id="A0AAU7QWW0"/>
<gene>
    <name evidence="2" type="ORF">ABIH81_20525</name>
</gene>
<proteinExistence type="predicted"/>
<accession>A0AAU7QWW0</accession>
<protein>
    <recommendedName>
        <fullName evidence="3">Stereocilin</fullName>
    </recommendedName>
</protein>
<dbReference type="RefSeq" id="WP_349876514.1">
    <property type="nucleotide sequence ID" value="NZ_CP157974.1"/>
</dbReference>
<feature type="region of interest" description="Disordered" evidence="1">
    <location>
        <begin position="1"/>
        <end position="56"/>
    </location>
</feature>